<proteinExistence type="predicted"/>
<feature type="non-terminal residue" evidence="1">
    <location>
        <position position="114"/>
    </location>
</feature>
<reference evidence="1" key="1">
    <citation type="submission" date="2009-11" db="EMBL/GenBank/DDBJ databases">
        <authorList>
            <consortium name="The Broad Institute Genome Sequencing Platform"/>
            <person name="Ward D."/>
            <person name="Feldgarden M."/>
            <person name="Earl A."/>
            <person name="Young S.K."/>
            <person name="Zeng Q."/>
            <person name="Koehrsen M."/>
            <person name="Alvarado L."/>
            <person name="Berlin A."/>
            <person name="Bochicchio J."/>
            <person name="Borenstein D."/>
            <person name="Chapman S.B."/>
            <person name="Chen Z."/>
            <person name="Engels R."/>
            <person name="Freedman E."/>
            <person name="Gellesch M."/>
            <person name="Goldberg J."/>
            <person name="Griggs A."/>
            <person name="Gujja S."/>
            <person name="Heilman E."/>
            <person name="Heiman D."/>
            <person name="Hepburn T."/>
            <person name="Howarth C."/>
            <person name="Jen D."/>
            <person name="Larson L."/>
            <person name="Lewis B."/>
            <person name="Mehta T."/>
            <person name="Park D."/>
            <person name="Pearson M."/>
            <person name="Roberts A."/>
            <person name="Saif S."/>
            <person name="Shea T."/>
            <person name="Shenoy N."/>
            <person name="Sisk P."/>
            <person name="Stolte C."/>
            <person name="Sykes S."/>
            <person name="Thomson T."/>
            <person name="Walk T."/>
            <person name="White J."/>
            <person name="Yandava C."/>
            <person name="Izard J."/>
            <person name="Baranova O.V."/>
            <person name="Blanton J.M."/>
            <person name="Tanner A.C."/>
            <person name="Dewhirst F.E."/>
            <person name="Haas B."/>
            <person name="Nusbaum C."/>
            <person name="Birren B."/>
        </authorList>
    </citation>
    <scope>NUCLEOTIDE SEQUENCE [LARGE SCALE GENOMIC DNA]</scope>
    <source>
        <strain evidence="1">1-1 BBBD Race 1</strain>
    </source>
</reference>
<protein>
    <recommendedName>
        <fullName evidence="4">Retrotransposon Copia-like N-terminal domain-containing protein</fullName>
    </recommendedName>
</protein>
<reference evidence="2" key="4">
    <citation type="submission" date="2025-05" db="UniProtKB">
        <authorList>
            <consortium name="EnsemblFungi"/>
        </authorList>
    </citation>
    <scope>IDENTIFICATION</scope>
    <source>
        <strain evidence="2">isolate 1-1 / race 1 (BBBD)</strain>
    </source>
</reference>
<name>A0A180GE37_PUCT1</name>
<evidence type="ECO:0000313" key="1">
    <source>
        <dbReference type="EMBL" id="OAV90915.1"/>
    </source>
</evidence>
<dbReference type="EnsemblFungi" id="PTTG_04140-t43_1">
    <property type="protein sequence ID" value="PTTG_04140-t43_1-p1"/>
    <property type="gene ID" value="PTTG_04140"/>
</dbReference>
<organism evidence="1">
    <name type="scientific">Puccinia triticina (isolate 1-1 / race 1 (BBBD))</name>
    <name type="common">Brown leaf rust fungus</name>
    <dbReference type="NCBI Taxonomy" id="630390"/>
    <lineage>
        <taxon>Eukaryota</taxon>
        <taxon>Fungi</taxon>
        <taxon>Dikarya</taxon>
        <taxon>Basidiomycota</taxon>
        <taxon>Pucciniomycotina</taxon>
        <taxon>Pucciniomycetes</taxon>
        <taxon>Pucciniales</taxon>
        <taxon>Pucciniaceae</taxon>
        <taxon>Puccinia</taxon>
    </lineage>
</organism>
<dbReference type="AlphaFoldDB" id="A0A180GE37"/>
<sequence length="114" mass="12735">MTDALTSKNDPGLNLAASLAGDSTPSKLLSAKIIPLKAPDSRSNWPDWEYQMLSLLEFYKVNYALKEIPPAKRPLNWESNSKAICTLISQVVEPPNFCYTRLHRGDAAKTWEAL</sequence>
<accession>A0A180GE37</accession>
<keyword evidence="3" id="KW-1185">Reference proteome</keyword>
<evidence type="ECO:0008006" key="4">
    <source>
        <dbReference type="Google" id="ProtNLM"/>
    </source>
</evidence>
<evidence type="ECO:0000313" key="3">
    <source>
        <dbReference type="Proteomes" id="UP000005240"/>
    </source>
</evidence>
<dbReference type="EMBL" id="ADAS02000091">
    <property type="protein sequence ID" value="OAV90915.1"/>
    <property type="molecule type" value="Genomic_DNA"/>
</dbReference>
<reference evidence="1" key="2">
    <citation type="submission" date="2016-05" db="EMBL/GenBank/DDBJ databases">
        <title>Comparative analysis highlights variable genome content of wheat rusts and divergence of the mating loci.</title>
        <authorList>
            <person name="Cuomo C.A."/>
            <person name="Bakkeren G."/>
            <person name="Szabo L."/>
            <person name="Khalil H."/>
            <person name="Joly D."/>
            <person name="Goldberg J."/>
            <person name="Young S."/>
            <person name="Zeng Q."/>
            <person name="Fellers J."/>
        </authorList>
    </citation>
    <scope>NUCLEOTIDE SEQUENCE [LARGE SCALE GENOMIC DNA]</scope>
    <source>
        <strain evidence="1">1-1 BBBD Race 1</strain>
    </source>
</reference>
<reference evidence="2 3" key="3">
    <citation type="journal article" date="2017" name="G3 (Bethesda)">
        <title>Comparative analysis highlights variable genome content of wheat rusts and divergence of the mating loci.</title>
        <authorList>
            <person name="Cuomo C.A."/>
            <person name="Bakkeren G."/>
            <person name="Khalil H.B."/>
            <person name="Panwar V."/>
            <person name="Joly D."/>
            <person name="Linning R."/>
            <person name="Sakthikumar S."/>
            <person name="Song X."/>
            <person name="Adiconis X."/>
            <person name="Fan L."/>
            <person name="Goldberg J.M."/>
            <person name="Levin J.Z."/>
            <person name="Young S."/>
            <person name="Zeng Q."/>
            <person name="Anikster Y."/>
            <person name="Bruce M."/>
            <person name="Wang M."/>
            <person name="Yin C."/>
            <person name="McCallum B."/>
            <person name="Szabo L.J."/>
            <person name="Hulbert S."/>
            <person name="Chen X."/>
            <person name="Fellers J.P."/>
        </authorList>
    </citation>
    <scope>NUCLEOTIDE SEQUENCE</scope>
    <source>
        <strain evidence="3">Isolate 1-1 / race 1 (BBBD)</strain>
        <strain evidence="2">isolate 1-1 / race 1 (BBBD)</strain>
    </source>
</reference>
<dbReference type="Proteomes" id="UP000005240">
    <property type="component" value="Unassembled WGS sequence"/>
</dbReference>
<gene>
    <name evidence="1" type="ORF">PTTG_04140</name>
</gene>
<evidence type="ECO:0000313" key="2">
    <source>
        <dbReference type="EnsemblFungi" id="PTTG_04140-t43_1-p1"/>
    </source>
</evidence>
<dbReference type="VEuPathDB" id="FungiDB:PTTG_04140"/>